<feature type="transmembrane region" description="Helical" evidence="5">
    <location>
        <begin position="246"/>
        <end position="267"/>
    </location>
</feature>
<dbReference type="Proteomes" id="UP000274922">
    <property type="component" value="Unassembled WGS sequence"/>
</dbReference>
<dbReference type="InterPro" id="IPR011547">
    <property type="entry name" value="SLC26A/SulP_dom"/>
</dbReference>
<dbReference type="Gene3D" id="3.30.750.24">
    <property type="entry name" value="STAS domain"/>
    <property type="match status" value="1"/>
</dbReference>
<name>A0A4V1IUE6_9FUNG</name>
<evidence type="ECO:0000256" key="5">
    <source>
        <dbReference type="SAM" id="Phobius"/>
    </source>
</evidence>
<dbReference type="Pfam" id="PF01740">
    <property type="entry name" value="STAS"/>
    <property type="match status" value="1"/>
</dbReference>
<keyword evidence="4 5" id="KW-0472">Membrane</keyword>
<evidence type="ECO:0000256" key="3">
    <source>
        <dbReference type="ARBA" id="ARBA00022989"/>
    </source>
</evidence>
<feature type="non-terminal residue" evidence="7">
    <location>
        <position position="1"/>
    </location>
</feature>
<dbReference type="STRING" id="1555241.A0A4V1IUE6"/>
<proteinExistence type="predicted"/>
<evidence type="ECO:0000256" key="1">
    <source>
        <dbReference type="ARBA" id="ARBA00004141"/>
    </source>
</evidence>
<dbReference type="InterPro" id="IPR002645">
    <property type="entry name" value="STAS_dom"/>
</dbReference>
<evidence type="ECO:0000259" key="6">
    <source>
        <dbReference type="PROSITE" id="PS50801"/>
    </source>
</evidence>
<dbReference type="PANTHER" id="PTHR43310">
    <property type="entry name" value="SULFATE TRANSPORTER YBAR-RELATED"/>
    <property type="match status" value="1"/>
</dbReference>
<evidence type="ECO:0000313" key="8">
    <source>
        <dbReference type="Proteomes" id="UP000274922"/>
    </source>
</evidence>
<feature type="transmembrane region" description="Helical" evidence="5">
    <location>
        <begin position="152"/>
        <end position="175"/>
    </location>
</feature>
<organism evidence="7 8">
    <name type="scientific">Caulochytrium protostelioides</name>
    <dbReference type="NCBI Taxonomy" id="1555241"/>
    <lineage>
        <taxon>Eukaryota</taxon>
        <taxon>Fungi</taxon>
        <taxon>Fungi incertae sedis</taxon>
        <taxon>Chytridiomycota</taxon>
        <taxon>Chytridiomycota incertae sedis</taxon>
        <taxon>Chytridiomycetes</taxon>
        <taxon>Caulochytriales</taxon>
        <taxon>Caulochytriaceae</taxon>
        <taxon>Caulochytrium</taxon>
    </lineage>
</organism>
<evidence type="ECO:0000256" key="4">
    <source>
        <dbReference type="ARBA" id="ARBA00023136"/>
    </source>
</evidence>
<dbReference type="AlphaFoldDB" id="A0A4V1IUE6"/>
<dbReference type="EMBL" id="ML014225">
    <property type="protein sequence ID" value="RKP00289.1"/>
    <property type="molecule type" value="Genomic_DNA"/>
</dbReference>
<feature type="transmembrane region" description="Helical" evidence="5">
    <location>
        <begin position="6"/>
        <end position="26"/>
    </location>
</feature>
<evidence type="ECO:0000313" key="7">
    <source>
        <dbReference type="EMBL" id="RKP00289.1"/>
    </source>
</evidence>
<reference evidence="8" key="1">
    <citation type="journal article" date="2018" name="Nat. Microbiol.">
        <title>Leveraging single-cell genomics to expand the fungal tree of life.</title>
        <authorList>
            <person name="Ahrendt S.R."/>
            <person name="Quandt C.A."/>
            <person name="Ciobanu D."/>
            <person name="Clum A."/>
            <person name="Salamov A."/>
            <person name="Andreopoulos B."/>
            <person name="Cheng J.F."/>
            <person name="Woyke T."/>
            <person name="Pelin A."/>
            <person name="Henrissat B."/>
            <person name="Reynolds N.K."/>
            <person name="Benny G.L."/>
            <person name="Smith M.E."/>
            <person name="James T.Y."/>
            <person name="Grigoriev I.V."/>
        </authorList>
    </citation>
    <scope>NUCLEOTIDE SEQUENCE [LARGE SCALE GENOMIC DNA]</scope>
    <source>
        <strain evidence="8">ATCC 52028</strain>
    </source>
</reference>
<dbReference type="PROSITE" id="PS50801">
    <property type="entry name" value="STAS"/>
    <property type="match status" value="1"/>
</dbReference>
<feature type="transmembrane region" description="Helical" evidence="5">
    <location>
        <begin position="80"/>
        <end position="102"/>
    </location>
</feature>
<dbReference type="SUPFAM" id="SSF52091">
    <property type="entry name" value="SpoIIaa-like"/>
    <property type="match status" value="1"/>
</dbReference>
<evidence type="ECO:0000256" key="2">
    <source>
        <dbReference type="ARBA" id="ARBA00022692"/>
    </source>
</evidence>
<dbReference type="InterPro" id="IPR036513">
    <property type="entry name" value="STAS_dom_sf"/>
</dbReference>
<gene>
    <name evidence="7" type="ORF">CXG81DRAFT_568</name>
</gene>
<feature type="transmembrane region" description="Helical" evidence="5">
    <location>
        <begin position="114"/>
        <end position="132"/>
    </location>
</feature>
<dbReference type="PANTHER" id="PTHR43310:SF4">
    <property type="entry name" value="AFR304WP"/>
    <property type="match status" value="1"/>
</dbReference>
<feature type="transmembrane region" description="Helical" evidence="5">
    <location>
        <begin position="38"/>
        <end position="60"/>
    </location>
</feature>
<protein>
    <recommendedName>
        <fullName evidence="6">STAS domain-containing protein</fullName>
    </recommendedName>
</protein>
<feature type="transmembrane region" description="Helical" evidence="5">
    <location>
        <begin position="345"/>
        <end position="363"/>
    </location>
</feature>
<keyword evidence="8" id="KW-1185">Reference proteome</keyword>
<feature type="non-terminal residue" evidence="7">
    <location>
        <position position="596"/>
    </location>
</feature>
<dbReference type="InterPro" id="IPR052706">
    <property type="entry name" value="Membrane-Transporter-like"/>
</dbReference>
<feature type="transmembrane region" description="Helical" evidence="5">
    <location>
        <begin position="370"/>
        <end position="393"/>
    </location>
</feature>
<dbReference type="GO" id="GO:0016020">
    <property type="term" value="C:membrane"/>
    <property type="evidence" value="ECO:0007669"/>
    <property type="project" value="UniProtKB-SubCell"/>
</dbReference>
<feature type="transmembrane region" description="Helical" evidence="5">
    <location>
        <begin position="187"/>
        <end position="211"/>
    </location>
</feature>
<dbReference type="Pfam" id="PF00916">
    <property type="entry name" value="Sulfate_transp"/>
    <property type="match status" value="1"/>
</dbReference>
<keyword evidence="3 5" id="KW-1133">Transmembrane helix</keyword>
<keyword evidence="2 5" id="KW-0812">Transmembrane</keyword>
<sequence length="596" mass="64947">LPAVALGVILNVLDAMSYGIIIFPALDPHIPAGATHAGISMFLTSTIVSQIVYTAGGSAFVGANGSMMIESLDGASDHVILANIMFVYACSTVLTGLVFLLLGWCRLGNMIQFFPRHILVGCIGGIGFFLLLTGIEVTTGVESSVVTHPLQFWADLTAGATRIPVLAASMGLAVTLKTLQRCVAFPFFIPCFYMTVPVLFYLVVLAAGIPLEVLRDHGWLFTVPAETGTFYEFWTWFDLTALRFRAIATCFPTMLALAFFGVLHVPINVPALAVSLKQDVDLNHEIVAHGISNLASGLVGCPQNYLVYSNSLMYIRTGGNSRIGGWILAAATALIWMFGLRLVGYIPILVVGSLIFQLAIELLKESVWDTLGAVIHWSEYLTILIIVATMGAVGFTEGIVIGIVMACFFFLVMYASRPQFKIGRSGQQVRSTVYRLFRQQLYLDRVGHQVQIIQVAGFVFFGTIGQLESRLLSLLDQHGHHDDARDDHPRNNTGNTNNTSGGGVRFVLLDFELLQGIDYSATEAFGRIRRLMAARRVHLGFCNIPPDAGRPLLMSGLIGDAGDADAAGGHDDYIHHFPTLNDALEWCENQLLATYY</sequence>
<comment type="subcellular location">
    <subcellularLocation>
        <location evidence="1">Membrane</location>
        <topology evidence="1">Multi-pass membrane protein</topology>
    </subcellularLocation>
</comment>
<feature type="domain" description="STAS" evidence="6">
    <location>
        <begin position="450"/>
        <end position="587"/>
    </location>
</feature>
<dbReference type="CDD" id="cd07042">
    <property type="entry name" value="STAS_SulP_like_sulfate_transporter"/>
    <property type="match status" value="1"/>
</dbReference>
<dbReference type="OrthoDB" id="409725at2759"/>
<accession>A0A4V1IUE6</accession>